<dbReference type="SUPFAM" id="SSF52540">
    <property type="entry name" value="P-loop containing nucleoside triphosphate hydrolases"/>
    <property type="match status" value="1"/>
</dbReference>
<dbReference type="GO" id="GO:0042254">
    <property type="term" value="P:ribosome biogenesis"/>
    <property type="evidence" value="ECO:0007669"/>
    <property type="project" value="UniProtKB-UniRule"/>
</dbReference>
<dbReference type="Pfam" id="PF01926">
    <property type="entry name" value="MMR_HSR1"/>
    <property type="match status" value="1"/>
</dbReference>
<dbReference type="InterPro" id="IPR006073">
    <property type="entry name" value="GTP-bd"/>
</dbReference>
<dbReference type="SUPFAM" id="SSF82051">
    <property type="entry name" value="Obg GTP-binding protein N-terminal domain"/>
    <property type="match status" value="1"/>
</dbReference>
<dbReference type="NCBIfam" id="NF008956">
    <property type="entry name" value="PRK12299.1"/>
    <property type="match status" value="1"/>
</dbReference>
<dbReference type="RefSeq" id="WP_160196497.1">
    <property type="nucleotide sequence ID" value="NZ_QXXA01000004.1"/>
</dbReference>
<dbReference type="NCBIfam" id="TIGR02729">
    <property type="entry name" value="Obg_CgtA"/>
    <property type="match status" value="1"/>
</dbReference>
<dbReference type="InterPro" id="IPR006169">
    <property type="entry name" value="GTP1_OBG_dom"/>
</dbReference>
<sequence length="426" mass="47437">MFIDKAKIFVKGGNGGHGAVAWRREKYEPSGGPAGGDGGHGGNIILNVDEGLRTLMDLKFKKHFKAESGENGKSKRQYGKKGEDLIINVPPGTIVKDEETGRVIADLTEENHTFVVAKGGRGGKGNAKFANSTRQAPRFAEGGTKGEERWILLELKLLADVGLIGFPNVGKSTFLSIVSAAKPKIANYHFTTINPNLGVVKLNDANNFVIADIPGLIEGAHEGTGLGHEFLRHIERTKLLVHMIDISGQEGRDPIEDFHKINKELKLYNEKLSNRPQIVVANKSDLNSTKDNFPEFKEEIEKLGYDVYKISAATKDGVKQLIYTISKLLKEIGDLEPIIEVEEDIKLYGLDDDKKDIVVRKEDDEYFVEGSVVEKLMDSTNLDDLDSTRYFQKRLRDLGIIDRLRELGINEEDSVNICGYEFEFFE</sequence>
<evidence type="ECO:0000256" key="2">
    <source>
        <dbReference type="ARBA" id="ARBA00007699"/>
    </source>
</evidence>
<dbReference type="InterPro" id="IPR015349">
    <property type="entry name" value="OCT_dom"/>
</dbReference>
<dbReference type="GO" id="GO:0005525">
    <property type="term" value="F:GTP binding"/>
    <property type="evidence" value="ECO:0007669"/>
    <property type="project" value="UniProtKB-UniRule"/>
</dbReference>
<comment type="function">
    <text evidence="9">An essential GTPase which binds GTP, GDP and possibly (p)ppGpp with moderate affinity, with high nucleotide exchange rates and a fairly low GTP hydrolysis rate. Plays a role in control of the cell cycle, stress response, ribosome biogenesis and in those bacteria that undergo differentiation, in morphogenesis control.</text>
</comment>
<evidence type="ECO:0000256" key="6">
    <source>
        <dbReference type="ARBA" id="ARBA00022801"/>
    </source>
</evidence>
<dbReference type="InterPro" id="IPR045086">
    <property type="entry name" value="OBG_GTPase"/>
</dbReference>
<feature type="binding site" evidence="9">
    <location>
        <begin position="190"/>
        <end position="194"/>
    </location>
    <ligand>
        <name>GTP</name>
        <dbReference type="ChEBI" id="CHEBI:37565"/>
    </ligand>
</feature>
<gene>
    <name evidence="13" type="primary">obgE</name>
    <name evidence="9" type="synonym">obg</name>
    <name evidence="13" type="ORF">D3Z33_02460</name>
</gene>
<evidence type="ECO:0000256" key="9">
    <source>
        <dbReference type="HAMAP-Rule" id="MF_01454"/>
    </source>
</evidence>
<dbReference type="Pfam" id="PF09269">
    <property type="entry name" value="DUF1967"/>
    <property type="match status" value="1"/>
</dbReference>
<dbReference type="PANTHER" id="PTHR11702:SF31">
    <property type="entry name" value="MITOCHONDRIAL RIBOSOME-ASSOCIATED GTPASE 2"/>
    <property type="match status" value="1"/>
</dbReference>
<keyword evidence="4 9" id="KW-0479">Metal-binding</keyword>
<feature type="binding site" evidence="9">
    <location>
        <begin position="165"/>
        <end position="172"/>
    </location>
    <ligand>
        <name>GTP</name>
        <dbReference type="ChEBI" id="CHEBI:37565"/>
    </ligand>
</feature>
<feature type="binding site" evidence="9">
    <location>
        <position position="192"/>
    </location>
    <ligand>
        <name>Mg(2+)</name>
        <dbReference type="ChEBI" id="CHEBI:18420"/>
    </ligand>
</feature>
<dbReference type="Gene3D" id="3.30.300.350">
    <property type="entry name" value="GTP-binding protein OBG, C-terminal domain"/>
    <property type="match status" value="1"/>
</dbReference>
<dbReference type="InterPro" id="IPR006074">
    <property type="entry name" value="GTP1-OBG_CS"/>
</dbReference>
<dbReference type="PRINTS" id="PR00326">
    <property type="entry name" value="GTP1OBG"/>
</dbReference>
<dbReference type="HAMAP" id="MF_01454">
    <property type="entry name" value="GTPase_Obg"/>
    <property type="match status" value="1"/>
</dbReference>
<evidence type="ECO:0000259" key="11">
    <source>
        <dbReference type="PROSITE" id="PS51881"/>
    </source>
</evidence>
<name>A0A845QSD1_9CLOT</name>
<dbReference type="Gene3D" id="3.40.50.300">
    <property type="entry name" value="P-loop containing nucleotide triphosphate hydrolases"/>
    <property type="match status" value="1"/>
</dbReference>
<dbReference type="CDD" id="cd01898">
    <property type="entry name" value="Obg"/>
    <property type="match status" value="1"/>
</dbReference>
<dbReference type="InterPro" id="IPR031167">
    <property type="entry name" value="G_OBG"/>
</dbReference>
<evidence type="ECO:0000256" key="1">
    <source>
        <dbReference type="ARBA" id="ARBA00001946"/>
    </source>
</evidence>
<reference evidence="13 14" key="1">
    <citation type="submission" date="2018-08" db="EMBL/GenBank/DDBJ databases">
        <title>Murine metabolic-syndrome-specific gut microbial biobank.</title>
        <authorList>
            <person name="Liu C."/>
        </authorList>
    </citation>
    <scope>NUCLEOTIDE SEQUENCE [LARGE SCALE GENOMIC DNA]</scope>
    <source>
        <strain evidence="13 14">583</strain>
    </source>
</reference>
<dbReference type="EMBL" id="QXXA01000004">
    <property type="protein sequence ID" value="NBI05717.1"/>
    <property type="molecule type" value="Genomic_DNA"/>
</dbReference>
<dbReference type="GO" id="GO:0005737">
    <property type="term" value="C:cytoplasm"/>
    <property type="evidence" value="ECO:0007669"/>
    <property type="project" value="UniProtKB-SubCell"/>
</dbReference>
<comment type="caution">
    <text evidence="13">The sequence shown here is derived from an EMBL/GenBank/DDBJ whole genome shotgun (WGS) entry which is preliminary data.</text>
</comment>
<evidence type="ECO:0000256" key="5">
    <source>
        <dbReference type="ARBA" id="ARBA00022741"/>
    </source>
</evidence>
<feature type="domain" description="OBG-type G" evidence="10">
    <location>
        <begin position="159"/>
        <end position="330"/>
    </location>
</feature>
<evidence type="ECO:0000259" key="10">
    <source>
        <dbReference type="PROSITE" id="PS51710"/>
    </source>
</evidence>
<evidence type="ECO:0000256" key="3">
    <source>
        <dbReference type="ARBA" id="ARBA00022490"/>
    </source>
</evidence>
<dbReference type="PROSITE" id="PS00905">
    <property type="entry name" value="GTP1_OBG"/>
    <property type="match status" value="1"/>
</dbReference>
<dbReference type="InterPro" id="IPR036346">
    <property type="entry name" value="GTP-bd_prot_GTP1/OBG_C_sf"/>
</dbReference>
<dbReference type="PANTHER" id="PTHR11702">
    <property type="entry name" value="DEVELOPMENTALLY REGULATED GTP-BINDING PROTEIN-RELATED"/>
    <property type="match status" value="1"/>
</dbReference>
<keyword evidence="3 9" id="KW-0963">Cytoplasm</keyword>
<dbReference type="PROSITE" id="PS51883">
    <property type="entry name" value="OBG"/>
    <property type="match status" value="1"/>
</dbReference>
<comment type="cofactor">
    <cofactor evidence="1 9">
        <name>Mg(2+)</name>
        <dbReference type="ChEBI" id="CHEBI:18420"/>
    </cofactor>
</comment>
<organism evidence="13 14">
    <name type="scientific">Senegalia massiliensis</name>
    <dbReference type="NCBI Taxonomy" id="1720316"/>
    <lineage>
        <taxon>Bacteria</taxon>
        <taxon>Bacillati</taxon>
        <taxon>Bacillota</taxon>
        <taxon>Clostridia</taxon>
        <taxon>Eubacteriales</taxon>
        <taxon>Clostridiaceae</taxon>
        <taxon>Senegalia</taxon>
    </lineage>
</organism>
<dbReference type="FunFam" id="2.70.210.12:FF:000001">
    <property type="entry name" value="GTPase Obg"/>
    <property type="match status" value="1"/>
</dbReference>
<comment type="subunit">
    <text evidence="9">Monomer.</text>
</comment>
<dbReference type="Pfam" id="PF01018">
    <property type="entry name" value="GTP1_OBG"/>
    <property type="match status" value="1"/>
</dbReference>
<comment type="subcellular location">
    <subcellularLocation>
        <location evidence="9">Cytoplasm</location>
    </subcellularLocation>
</comment>
<dbReference type="InterPro" id="IPR014100">
    <property type="entry name" value="GTP-bd_Obg/CgtA"/>
</dbReference>
<keyword evidence="14" id="KW-1185">Reference proteome</keyword>
<feature type="binding site" evidence="9">
    <location>
        <begin position="282"/>
        <end position="285"/>
    </location>
    <ligand>
        <name>GTP</name>
        <dbReference type="ChEBI" id="CHEBI:37565"/>
    </ligand>
</feature>
<keyword evidence="7 9" id="KW-0460">Magnesium</keyword>
<feature type="binding site" evidence="9">
    <location>
        <begin position="311"/>
        <end position="313"/>
    </location>
    <ligand>
        <name>GTP</name>
        <dbReference type="ChEBI" id="CHEBI:37565"/>
    </ligand>
</feature>
<dbReference type="EC" id="3.6.5.-" evidence="9"/>
<feature type="domain" description="Obg" evidence="12">
    <location>
        <begin position="1"/>
        <end position="158"/>
    </location>
</feature>
<dbReference type="Proteomes" id="UP000467132">
    <property type="component" value="Unassembled WGS sequence"/>
</dbReference>
<evidence type="ECO:0000259" key="12">
    <source>
        <dbReference type="PROSITE" id="PS51883"/>
    </source>
</evidence>
<dbReference type="Gene3D" id="2.70.210.12">
    <property type="entry name" value="GTP1/OBG domain"/>
    <property type="match status" value="1"/>
</dbReference>
<dbReference type="NCBIfam" id="TIGR03595">
    <property type="entry name" value="Obg_CgtA_exten"/>
    <property type="match status" value="1"/>
</dbReference>
<evidence type="ECO:0000256" key="4">
    <source>
        <dbReference type="ARBA" id="ARBA00022723"/>
    </source>
</evidence>
<evidence type="ECO:0000256" key="8">
    <source>
        <dbReference type="ARBA" id="ARBA00023134"/>
    </source>
</evidence>
<comment type="similarity">
    <text evidence="2 9">Belongs to the TRAFAC class OBG-HflX-like GTPase superfamily. OBG GTPase family.</text>
</comment>
<dbReference type="InterPro" id="IPR036726">
    <property type="entry name" value="GTP1_OBG_dom_sf"/>
</dbReference>
<dbReference type="OrthoDB" id="9807318at2"/>
<feature type="domain" description="OCT" evidence="11">
    <location>
        <begin position="349"/>
        <end position="426"/>
    </location>
</feature>
<dbReference type="GO" id="GO:0003924">
    <property type="term" value="F:GTPase activity"/>
    <property type="evidence" value="ECO:0007669"/>
    <property type="project" value="UniProtKB-UniRule"/>
</dbReference>
<feature type="binding site" evidence="9">
    <location>
        <begin position="212"/>
        <end position="215"/>
    </location>
    <ligand>
        <name>GTP</name>
        <dbReference type="ChEBI" id="CHEBI:37565"/>
    </ligand>
</feature>
<dbReference type="InterPro" id="IPR027417">
    <property type="entry name" value="P-loop_NTPase"/>
</dbReference>
<keyword evidence="5 9" id="KW-0547">Nucleotide-binding</keyword>
<keyword evidence="8 9" id="KW-0342">GTP-binding</keyword>
<dbReference type="GO" id="GO:0000287">
    <property type="term" value="F:magnesium ion binding"/>
    <property type="evidence" value="ECO:0007669"/>
    <property type="project" value="InterPro"/>
</dbReference>
<evidence type="ECO:0000313" key="14">
    <source>
        <dbReference type="Proteomes" id="UP000467132"/>
    </source>
</evidence>
<dbReference type="NCBIfam" id="NF008954">
    <property type="entry name" value="PRK12296.1"/>
    <property type="match status" value="1"/>
</dbReference>
<protein>
    <recommendedName>
        <fullName evidence="9">GTPase Obg</fullName>
        <ecNumber evidence="9">3.6.5.-</ecNumber>
    </recommendedName>
    <alternativeName>
        <fullName evidence="9">GTP-binding protein Obg</fullName>
    </alternativeName>
</protein>
<proteinExistence type="inferred from homology"/>
<feature type="binding site" evidence="9">
    <location>
        <position position="172"/>
    </location>
    <ligand>
        <name>Mg(2+)</name>
        <dbReference type="ChEBI" id="CHEBI:18420"/>
    </ligand>
</feature>
<dbReference type="AlphaFoldDB" id="A0A845QSD1"/>
<dbReference type="NCBIfam" id="NF008955">
    <property type="entry name" value="PRK12297.1"/>
    <property type="match status" value="1"/>
</dbReference>
<keyword evidence="6 9" id="KW-0378">Hydrolase</keyword>
<dbReference type="PROSITE" id="PS51881">
    <property type="entry name" value="OCT"/>
    <property type="match status" value="1"/>
</dbReference>
<dbReference type="PROSITE" id="PS51710">
    <property type="entry name" value="G_OBG"/>
    <property type="match status" value="1"/>
</dbReference>
<evidence type="ECO:0000256" key="7">
    <source>
        <dbReference type="ARBA" id="ARBA00022842"/>
    </source>
</evidence>
<accession>A0A845QSD1</accession>
<dbReference type="SUPFAM" id="SSF102741">
    <property type="entry name" value="Obg GTP-binding protein C-terminal domain"/>
    <property type="match status" value="1"/>
</dbReference>
<evidence type="ECO:0000313" key="13">
    <source>
        <dbReference type="EMBL" id="NBI05717.1"/>
    </source>
</evidence>